<gene>
    <name evidence="2" type="ORF">HU137_12070</name>
</gene>
<organism evidence="2 3">
    <name type="scientific">Moheibacter lacus</name>
    <dbReference type="NCBI Taxonomy" id="2745851"/>
    <lineage>
        <taxon>Bacteria</taxon>
        <taxon>Pseudomonadati</taxon>
        <taxon>Bacteroidota</taxon>
        <taxon>Flavobacteriia</taxon>
        <taxon>Flavobacteriales</taxon>
        <taxon>Weeksellaceae</taxon>
        <taxon>Moheibacter</taxon>
    </lineage>
</organism>
<keyword evidence="3" id="KW-1185">Reference proteome</keyword>
<dbReference type="AlphaFoldDB" id="A0A838ZU81"/>
<feature type="chain" id="PRO_5032484707" evidence="1">
    <location>
        <begin position="20"/>
        <end position="138"/>
    </location>
</feature>
<reference evidence="2 3" key="1">
    <citation type="submission" date="2020-07" db="EMBL/GenBank/DDBJ databases">
        <title>Moheibacter lacus sp. nov., a member of the family Flavobacteriaceae isolated from freshwater lake sediment.</title>
        <authorList>
            <person name="Liu Y."/>
        </authorList>
    </citation>
    <scope>NUCLEOTIDE SEQUENCE [LARGE SCALE GENOMIC DNA]</scope>
    <source>
        <strain evidence="2 3">BDHS18</strain>
    </source>
</reference>
<accession>A0A838ZU81</accession>
<proteinExistence type="predicted"/>
<name>A0A838ZU81_9FLAO</name>
<comment type="caution">
    <text evidence="2">The sequence shown here is derived from an EMBL/GenBank/DDBJ whole genome shotgun (WGS) entry which is preliminary data.</text>
</comment>
<protein>
    <submittedName>
        <fullName evidence="2">Uncharacterized protein</fullName>
    </submittedName>
</protein>
<evidence type="ECO:0000313" key="2">
    <source>
        <dbReference type="EMBL" id="MBA5630512.1"/>
    </source>
</evidence>
<dbReference type="RefSeq" id="WP_182044104.1">
    <property type="nucleotide sequence ID" value="NZ_JACDZE010000004.1"/>
</dbReference>
<dbReference type="EMBL" id="JACDZE010000004">
    <property type="protein sequence ID" value="MBA5630512.1"/>
    <property type="molecule type" value="Genomic_DNA"/>
</dbReference>
<sequence>MKSLFSLVLIFSWINFSFAQEKTDEETSYFTYLDLKEEFDLVVDFTMVNPECATKQQNFYSTIIGTTVIEDKIERITVMVPCLGNEFVQGDLITIKPIKTPKKNIVYTIRNYKKDGQEFSDALGAEFRATWGEVVDVL</sequence>
<feature type="signal peptide" evidence="1">
    <location>
        <begin position="1"/>
        <end position="19"/>
    </location>
</feature>
<keyword evidence="1" id="KW-0732">Signal</keyword>
<evidence type="ECO:0000256" key="1">
    <source>
        <dbReference type="SAM" id="SignalP"/>
    </source>
</evidence>
<evidence type="ECO:0000313" key="3">
    <source>
        <dbReference type="Proteomes" id="UP000552241"/>
    </source>
</evidence>
<dbReference type="Proteomes" id="UP000552241">
    <property type="component" value="Unassembled WGS sequence"/>
</dbReference>